<keyword evidence="7" id="KW-0560">Oxidoreductase</keyword>
<dbReference type="InterPro" id="IPR023753">
    <property type="entry name" value="FAD/NAD-binding_dom"/>
</dbReference>
<evidence type="ECO:0000256" key="6">
    <source>
        <dbReference type="ARBA" id="ARBA00022723"/>
    </source>
</evidence>
<dbReference type="InterPro" id="IPR051793">
    <property type="entry name" value="NADH:flavin_oxidoreductase"/>
</dbReference>
<dbReference type="GO" id="GO:0010181">
    <property type="term" value="F:FMN binding"/>
    <property type="evidence" value="ECO:0007669"/>
    <property type="project" value="InterPro"/>
</dbReference>
<dbReference type="GO" id="GO:0016491">
    <property type="term" value="F:oxidoreductase activity"/>
    <property type="evidence" value="ECO:0007669"/>
    <property type="project" value="UniProtKB-KW"/>
</dbReference>
<feature type="compositionally biased region" description="Basic and acidic residues" evidence="10">
    <location>
        <begin position="112"/>
        <end position="122"/>
    </location>
</feature>
<dbReference type="InterPro" id="IPR001155">
    <property type="entry name" value="OxRdtase_FMN_N"/>
</dbReference>
<feature type="compositionally biased region" description="Low complexity" evidence="10">
    <location>
        <begin position="101"/>
        <end position="111"/>
    </location>
</feature>
<dbReference type="PANTHER" id="PTHR42917">
    <property type="entry name" value="2,4-DIENOYL-COA REDUCTASE"/>
    <property type="match status" value="1"/>
</dbReference>
<dbReference type="Gene3D" id="3.40.50.720">
    <property type="entry name" value="NAD(P)-binding Rossmann-like Domain"/>
    <property type="match status" value="1"/>
</dbReference>
<accession>A0A2S5T021</accession>
<evidence type="ECO:0000256" key="4">
    <source>
        <dbReference type="ARBA" id="ARBA00022630"/>
    </source>
</evidence>
<feature type="domain" description="NADH:flavin oxidoreductase/NADH oxidase N-terminal" evidence="11">
    <location>
        <begin position="242"/>
        <end position="591"/>
    </location>
</feature>
<comment type="cofactor">
    <cofactor evidence="2">
        <name>[4Fe-4S] cluster</name>
        <dbReference type="ChEBI" id="CHEBI:49883"/>
    </cofactor>
</comment>
<dbReference type="Proteomes" id="UP000239406">
    <property type="component" value="Unassembled WGS sequence"/>
</dbReference>
<dbReference type="Pfam" id="PF00724">
    <property type="entry name" value="Oxidored_FMN"/>
    <property type="match status" value="1"/>
</dbReference>
<evidence type="ECO:0000313" key="14">
    <source>
        <dbReference type="Proteomes" id="UP000239406"/>
    </source>
</evidence>
<evidence type="ECO:0000256" key="8">
    <source>
        <dbReference type="ARBA" id="ARBA00023004"/>
    </source>
</evidence>
<feature type="region of interest" description="Disordered" evidence="10">
    <location>
        <begin position="18"/>
        <end position="48"/>
    </location>
</feature>
<evidence type="ECO:0000256" key="7">
    <source>
        <dbReference type="ARBA" id="ARBA00023002"/>
    </source>
</evidence>
<keyword evidence="8" id="KW-0408">Iron</keyword>
<protein>
    <recommendedName>
        <fullName evidence="15">NADH:flavin oxidoreductase</fullName>
    </recommendedName>
</protein>
<feature type="domain" description="FAD/NAD(P)-binding" evidence="12">
    <location>
        <begin position="633"/>
        <end position="857"/>
    </location>
</feature>
<comment type="similarity">
    <text evidence="3">In the N-terminal section; belongs to the NADH:flavin oxidoreductase/NADH oxidase family.</text>
</comment>
<dbReference type="EMBL" id="PSNY01000031">
    <property type="protein sequence ID" value="PPE68344.1"/>
    <property type="molecule type" value="Genomic_DNA"/>
</dbReference>
<comment type="cofactor">
    <cofactor evidence="1">
        <name>FMN</name>
        <dbReference type="ChEBI" id="CHEBI:58210"/>
    </cofactor>
</comment>
<dbReference type="InterPro" id="IPR013785">
    <property type="entry name" value="Aldolase_TIM"/>
</dbReference>
<dbReference type="PRINTS" id="PR00411">
    <property type="entry name" value="PNDRDTASEI"/>
</dbReference>
<evidence type="ECO:0000256" key="1">
    <source>
        <dbReference type="ARBA" id="ARBA00001917"/>
    </source>
</evidence>
<evidence type="ECO:0000256" key="10">
    <source>
        <dbReference type="SAM" id="MobiDB-lite"/>
    </source>
</evidence>
<keyword evidence="9" id="KW-0411">Iron-sulfur</keyword>
<sequence length="891" mass="96760">MPDALRRPGAHARLVLARTPPRRAGAGDVAGRAGRAAAPVPGHRAVPARPDCAEAADHARRRVLRAGHRARGGARPAGPLAAVPLSLRRCGACARAGAALARRRAPGALRQPADRRQRDGLPRHPPGAGGCRQPHAAFAHQCQRRVLRHRRPRRIAHRRARRGLGAARHLHDPAAPVGHAPQPGRRRPPVHGVRRRRAAPPRPADRGDPYPVGLSPAPPTNRTPRDHITQGTEMTTQEFSRLLSPIQIGGKQVRNRFMLTTHNPKMNDERYLAYLEERVKGGVGLVGIPILHETVSSINFINTGKVVPAYAGDGDGTPDPESEEGAAYFDETLIPRLRARADIVHRHGAYCFGQIANRGSIRLPDTFQPMVSPSGLADDHVRMASHELTTDEVRRIVKLFARSAERIKKAGLDGAEIHCTHGYLVEQFLSPATNRRTDRYGGSAENRMRFLLEIIDEIKTRCGDDFPIGVRISGYQDVEGGMTTEDIKAVVKRITNSLAYVNVTAGTIGALQKGVVTPYVASSFIPSGFNVPAASRIKEVCTVPLIVTGRINDPWQMEGIIANGHADMIGLTRALIADPHLPRKLAEGRAQEVRKCAGLNECHFPDRVSSCPVNPMAGRELDLKVQLIDKPKRVLIVGGGPAGLEAARIASARGHQVTLVEKSDQLGGTVATLARDPSRREMITLIDTLKREIREQGVEVLLNTEATPEFVAKHKPDATVLAIGSTPVIPDVPGVDTVPVFNALEILDNPAQLGRRVLVVGGLMDGQPPVLAALYLAEQGKEVTLLSENVGIGQGLEWSIQHFVLKRLLEKNVRLMPLTELIEAGRVPRLRNVFTKQVSEGEEIDSIVFACGSAPRSFPQIEGEVYRIGDCLAPRRLLHATLDGARIGVRL</sequence>
<dbReference type="PRINTS" id="PR00368">
    <property type="entry name" value="FADPNR"/>
</dbReference>
<keyword evidence="6" id="KW-0479">Metal-binding</keyword>
<evidence type="ECO:0008006" key="15">
    <source>
        <dbReference type="Google" id="ProtNLM"/>
    </source>
</evidence>
<evidence type="ECO:0000256" key="2">
    <source>
        <dbReference type="ARBA" id="ARBA00001966"/>
    </source>
</evidence>
<feature type="compositionally biased region" description="Basic residues" evidence="10">
    <location>
        <begin position="184"/>
        <end position="199"/>
    </location>
</feature>
<feature type="compositionally biased region" description="Low complexity" evidence="10">
    <location>
        <begin position="22"/>
        <end position="48"/>
    </location>
</feature>
<feature type="compositionally biased region" description="Basic residues" evidence="10">
    <location>
        <begin position="142"/>
        <end position="162"/>
    </location>
</feature>
<dbReference type="Pfam" id="PF07992">
    <property type="entry name" value="Pyr_redox_2"/>
    <property type="match status" value="1"/>
</dbReference>
<feature type="region of interest" description="Disordered" evidence="10">
    <location>
        <begin position="101"/>
        <end position="229"/>
    </location>
</feature>
<evidence type="ECO:0000256" key="5">
    <source>
        <dbReference type="ARBA" id="ARBA00022643"/>
    </source>
</evidence>
<dbReference type="PANTHER" id="PTHR42917:SF2">
    <property type="entry name" value="2,4-DIENOYL-COA REDUCTASE [(2E)-ENOYL-COA-PRODUCING]"/>
    <property type="match status" value="1"/>
</dbReference>
<dbReference type="GO" id="GO:0051536">
    <property type="term" value="F:iron-sulfur cluster binding"/>
    <property type="evidence" value="ECO:0007669"/>
    <property type="project" value="UniProtKB-KW"/>
</dbReference>
<dbReference type="Gene3D" id="3.50.50.60">
    <property type="entry name" value="FAD/NAD(P)-binding domain"/>
    <property type="match status" value="1"/>
</dbReference>
<dbReference type="Gene3D" id="3.20.20.70">
    <property type="entry name" value="Aldolase class I"/>
    <property type="match status" value="1"/>
</dbReference>
<dbReference type="SUPFAM" id="SSF51395">
    <property type="entry name" value="FMN-linked oxidoreductases"/>
    <property type="match status" value="1"/>
</dbReference>
<evidence type="ECO:0000313" key="13">
    <source>
        <dbReference type="EMBL" id="PPE68344.1"/>
    </source>
</evidence>
<evidence type="ECO:0000259" key="11">
    <source>
        <dbReference type="Pfam" id="PF00724"/>
    </source>
</evidence>
<evidence type="ECO:0000256" key="3">
    <source>
        <dbReference type="ARBA" id="ARBA00011048"/>
    </source>
</evidence>
<dbReference type="AlphaFoldDB" id="A0A2S5T021"/>
<dbReference type="OrthoDB" id="8985337at2"/>
<evidence type="ECO:0000256" key="9">
    <source>
        <dbReference type="ARBA" id="ARBA00023014"/>
    </source>
</evidence>
<keyword evidence="5" id="KW-0288">FMN</keyword>
<keyword evidence="4" id="KW-0285">Flavoprotein</keyword>
<gene>
    <name evidence="13" type="ORF">C1702_17535</name>
</gene>
<dbReference type="SUPFAM" id="SSF51905">
    <property type="entry name" value="FAD/NAD(P)-binding domain"/>
    <property type="match status" value="1"/>
</dbReference>
<keyword evidence="14" id="KW-1185">Reference proteome</keyword>
<evidence type="ECO:0000259" key="12">
    <source>
        <dbReference type="Pfam" id="PF07992"/>
    </source>
</evidence>
<name>A0A2S5T021_9BURK</name>
<dbReference type="InterPro" id="IPR036188">
    <property type="entry name" value="FAD/NAD-bd_sf"/>
</dbReference>
<reference evidence="13 14" key="1">
    <citation type="submission" date="2018-02" db="EMBL/GenBank/DDBJ databases">
        <title>Reclassifiation of [Polyangium] brachysporum DSM 7029 as Guopingzhaonella breviflexa gen. nov., sp. nov., a member of the family Comamonadaceae.</title>
        <authorList>
            <person name="Tang B."/>
        </authorList>
    </citation>
    <scope>NUCLEOTIDE SEQUENCE [LARGE SCALE GENOMIC DNA]</scope>
    <source>
        <strain evidence="13 14">DSM 15344</strain>
    </source>
</reference>
<comment type="caution">
    <text evidence="13">The sequence shown here is derived from an EMBL/GenBank/DDBJ whole genome shotgun (WGS) entry which is preliminary data.</text>
</comment>
<organism evidence="13 14">
    <name type="scientific">Caldimonas thermodepolymerans</name>
    <dbReference type="NCBI Taxonomy" id="215580"/>
    <lineage>
        <taxon>Bacteria</taxon>
        <taxon>Pseudomonadati</taxon>
        <taxon>Pseudomonadota</taxon>
        <taxon>Betaproteobacteria</taxon>
        <taxon>Burkholderiales</taxon>
        <taxon>Sphaerotilaceae</taxon>
        <taxon>Caldimonas</taxon>
    </lineage>
</organism>
<proteinExistence type="inferred from homology"/>
<dbReference type="GO" id="GO:0046872">
    <property type="term" value="F:metal ion binding"/>
    <property type="evidence" value="ECO:0007669"/>
    <property type="project" value="UniProtKB-KW"/>
</dbReference>